<dbReference type="Pfam" id="PF00025">
    <property type="entry name" value="Arf"/>
    <property type="match status" value="1"/>
</dbReference>
<dbReference type="Gene3D" id="3.40.50.300">
    <property type="entry name" value="P-loop containing nucleotide triphosphate hydrolases"/>
    <property type="match status" value="1"/>
</dbReference>
<dbReference type="GO" id="GO:0046872">
    <property type="term" value="F:metal ion binding"/>
    <property type="evidence" value="ECO:0007669"/>
    <property type="project" value="UniProtKB-KW"/>
</dbReference>
<keyword evidence="4" id="KW-0479">Metal-binding</keyword>
<dbReference type="Proteomes" id="UP000694546">
    <property type="component" value="Chromosome 8"/>
</dbReference>
<dbReference type="GeneTree" id="ENSGT00940000176999"/>
<protein>
    <recommendedName>
        <fullName evidence="8">ADP-ribosylation factor-like protein 13B</fullName>
    </recommendedName>
</protein>
<dbReference type="GO" id="GO:0003924">
    <property type="term" value="F:GTPase activity"/>
    <property type="evidence" value="ECO:0007669"/>
    <property type="project" value="InterPro"/>
</dbReference>
<keyword evidence="2 3" id="KW-0342">GTP-binding</keyword>
<dbReference type="GO" id="GO:0005525">
    <property type="term" value="F:GTP binding"/>
    <property type="evidence" value="ECO:0007669"/>
    <property type="project" value="UniProtKB-KW"/>
</dbReference>
<dbReference type="AlphaFoldDB" id="A0A8C5CQS4"/>
<keyword evidence="4" id="KW-0460">Magnesium</keyword>
<evidence type="ECO:0000256" key="5">
    <source>
        <dbReference type="SAM" id="MobiDB-lite"/>
    </source>
</evidence>
<dbReference type="InterPro" id="IPR027417">
    <property type="entry name" value="P-loop_NTPase"/>
</dbReference>
<evidence type="ECO:0008006" key="8">
    <source>
        <dbReference type="Google" id="ProtNLM"/>
    </source>
</evidence>
<feature type="binding site" evidence="3">
    <location>
        <begin position="16"/>
        <end position="23"/>
    </location>
    <ligand>
        <name>GTP</name>
        <dbReference type="ChEBI" id="CHEBI:37565"/>
    </ligand>
</feature>
<dbReference type="PANTHER" id="PTHR11711">
    <property type="entry name" value="ADP RIBOSYLATION FACTOR-RELATED"/>
    <property type="match status" value="1"/>
</dbReference>
<keyword evidence="1 3" id="KW-0547">Nucleotide-binding</keyword>
<feature type="binding site" evidence="4">
    <location>
        <position position="23"/>
    </location>
    <ligand>
        <name>Mg(2+)</name>
        <dbReference type="ChEBI" id="CHEBI:18420"/>
    </ligand>
</feature>
<organism evidence="6 7">
    <name type="scientific">Gadus morhua</name>
    <name type="common">Atlantic cod</name>
    <dbReference type="NCBI Taxonomy" id="8049"/>
    <lineage>
        <taxon>Eukaryota</taxon>
        <taxon>Metazoa</taxon>
        <taxon>Chordata</taxon>
        <taxon>Craniata</taxon>
        <taxon>Vertebrata</taxon>
        <taxon>Euteleostomi</taxon>
        <taxon>Actinopterygii</taxon>
        <taxon>Neopterygii</taxon>
        <taxon>Teleostei</taxon>
        <taxon>Neoteleostei</taxon>
        <taxon>Acanthomorphata</taxon>
        <taxon>Zeiogadaria</taxon>
        <taxon>Gadariae</taxon>
        <taxon>Gadiformes</taxon>
        <taxon>Gadoidei</taxon>
        <taxon>Gadidae</taxon>
        <taxon>Gadus</taxon>
    </lineage>
</organism>
<accession>A0A8C5CQS4</accession>
<feature type="compositionally biased region" description="Basic and acidic residues" evidence="5">
    <location>
        <begin position="78"/>
        <end position="89"/>
    </location>
</feature>
<dbReference type="InterPro" id="IPR024156">
    <property type="entry name" value="Small_GTPase_ARF"/>
</dbReference>
<dbReference type="InterPro" id="IPR006689">
    <property type="entry name" value="Small_GTPase_ARF/SAR"/>
</dbReference>
<sequence>MGQRVSQPEVRVLILGLDNAGKSSLLYKYKQKKRVATEPTIGFNVEMLEEKRDAPCRESASWFWSRSTSGSNSPWRTEATKEESQRVCA</sequence>
<keyword evidence="7" id="KW-1185">Reference proteome</keyword>
<evidence type="ECO:0000256" key="4">
    <source>
        <dbReference type="PIRSR" id="PIRSR606689-2"/>
    </source>
</evidence>
<proteinExistence type="predicted"/>
<dbReference type="SUPFAM" id="SSF52540">
    <property type="entry name" value="P-loop containing nucleoside triphosphate hydrolases"/>
    <property type="match status" value="1"/>
</dbReference>
<evidence type="ECO:0000313" key="7">
    <source>
        <dbReference type="Proteomes" id="UP000694546"/>
    </source>
</evidence>
<evidence type="ECO:0000256" key="3">
    <source>
        <dbReference type="PIRSR" id="PIRSR606689-1"/>
    </source>
</evidence>
<name>A0A8C5CQS4_GADMO</name>
<reference evidence="6" key="1">
    <citation type="submission" date="2025-08" db="UniProtKB">
        <authorList>
            <consortium name="Ensembl"/>
        </authorList>
    </citation>
    <scope>IDENTIFICATION</scope>
</reference>
<dbReference type="Ensembl" id="ENSGMOT00000067590.1">
    <property type="protein sequence ID" value="ENSGMOP00000064229.1"/>
    <property type="gene ID" value="ENSGMOG00000024132.1"/>
</dbReference>
<evidence type="ECO:0000256" key="1">
    <source>
        <dbReference type="ARBA" id="ARBA00022741"/>
    </source>
</evidence>
<reference evidence="6" key="2">
    <citation type="submission" date="2025-09" db="UniProtKB">
        <authorList>
            <consortium name="Ensembl"/>
        </authorList>
    </citation>
    <scope>IDENTIFICATION</scope>
</reference>
<feature type="region of interest" description="Disordered" evidence="5">
    <location>
        <begin position="64"/>
        <end position="89"/>
    </location>
</feature>
<feature type="compositionally biased region" description="Polar residues" evidence="5">
    <location>
        <begin position="64"/>
        <end position="75"/>
    </location>
</feature>
<evidence type="ECO:0000256" key="2">
    <source>
        <dbReference type="ARBA" id="ARBA00023134"/>
    </source>
</evidence>
<evidence type="ECO:0000313" key="6">
    <source>
        <dbReference type="Ensembl" id="ENSGMOP00000064229.1"/>
    </source>
</evidence>
<feature type="binding site" evidence="4">
    <location>
        <position position="40"/>
    </location>
    <ligand>
        <name>Mg(2+)</name>
        <dbReference type="ChEBI" id="CHEBI:18420"/>
    </ligand>
</feature>